<sequence>MIGMCRPLLILMGCLSVLILTHVPKPVLVTMEPGNETFTRPQLDAGPKLRNFYGSKMAPEPRNETLCNATSPPELGTDSINGTQTAGLEALDGFTAVPGLQAVNGFQTVVTGLEALNSFKTPLELGFETATGNGNEPASSGAELGLTTPDAFVLYTPISFDHLVLPTIASLSAFVGKDGPTVLRMYWPLFTLLGTLNVAEAGVTLPAYGGVSFSVPDQMVMEAACEWDLLDFSVLGQVVQVFTDAKVGSAYALLHCAKHGCNWGYKYRCCEEPKPEQQQWLDACEAAAKECPCGWFSCLPTPGVPLTKCCAAGYNFTCCKKPPPPPPPSVAQLDHEKNCTAAKENCSCKWASCIEKKGEGASPCCAANYVFTCCVEAILQMELCKKAFDKACDCHWGSCIKQEGIGATDCCAANYNFTCCQHMLPMQQQQMSECRKAYEECKPCGWANCIPDAGTAATPCCAANYAFKCCTEKPPQTTPIPRQLEELEQCEKARKKCPYRMSKCVPKRGQPAGTCCTSDHIFTCLKPSFVWDKKTALELLQIFQKKRECKGKKSFCICEGPYFAQNRAGFGSDVPHRLTGTCCDDSSECQCCWTDEAIVRLPTLHNVADTNECKTMIAEEEKCTCAHAHHPDYSNLVPHSCVKEEVWPESPCCEEGYRFECCAYPEMDVQNQVARVLCDAKDPKSNDCTAIGHYATSEFDCDHAPEINSICYFNFLVARKVIKPTAITQKPVLTLCKGRAKECPCGHASCVFTGVVPVQIEACCDGLYEFKCCAEETGLTTATANEKLDSKPTATALTTTTENPSGIYEKGKCKERTEIKKICKTCDFYSCIRREGYASSICCAEHYDMTCCVGEQVPTSTTKFTTMQTTLSTEMTTTMAKTTTMSEISTNPKTKKTSTTVEDPIYAERNAAGPPMQCLIKAVCTKTTNTKPSYRFKIDACDAVLEKIKKGEDERINALGLEFLEGQGPIQLKEYLL</sequence>
<evidence type="ECO:0000256" key="1">
    <source>
        <dbReference type="SAM" id="SignalP"/>
    </source>
</evidence>
<feature type="chain" id="PRO_5037779270" evidence="1">
    <location>
        <begin position="17"/>
        <end position="977"/>
    </location>
</feature>
<proteinExistence type="predicted"/>
<organism evidence="2 3">
    <name type="scientific">Globodera rostochiensis</name>
    <name type="common">Golden nematode worm</name>
    <name type="synonym">Heterodera rostochiensis</name>
    <dbReference type="NCBI Taxonomy" id="31243"/>
    <lineage>
        <taxon>Eukaryota</taxon>
        <taxon>Metazoa</taxon>
        <taxon>Ecdysozoa</taxon>
        <taxon>Nematoda</taxon>
        <taxon>Chromadorea</taxon>
        <taxon>Rhabditida</taxon>
        <taxon>Tylenchina</taxon>
        <taxon>Tylenchomorpha</taxon>
        <taxon>Tylenchoidea</taxon>
        <taxon>Heteroderidae</taxon>
        <taxon>Heteroderinae</taxon>
        <taxon>Globodera</taxon>
    </lineage>
</organism>
<reference evidence="3" key="1">
    <citation type="submission" date="2022-11" db="UniProtKB">
        <authorList>
            <consortium name="WormBaseParasite"/>
        </authorList>
    </citation>
    <scope>IDENTIFICATION</scope>
</reference>
<dbReference type="AlphaFoldDB" id="A0A914H800"/>
<keyword evidence="2" id="KW-1185">Reference proteome</keyword>
<evidence type="ECO:0000313" key="3">
    <source>
        <dbReference type="WBParaSite" id="Gr19_v10_g14659.t1"/>
    </source>
</evidence>
<keyword evidence="1" id="KW-0732">Signal</keyword>
<name>A0A914H800_GLORO</name>
<dbReference type="Proteomes" id="UP000887572">
    <property type="component" value="Unplaced"/>
</dbReference>
<evidence type="ECO:0000313" key="2">
    <source>
        <dbReference type="Proteomes" id="UP000887572"/>
    </source>
</evidence>
<protein>
    <submittedName>
        <fullName evidence="3">Uncharacterized protein</fullName>
    </submittedName>
</protein>
<feature type="signal peptide" evidence="1">
    <location>
        <begin position="1"/>
        <end position="16"/>
    </location>
</feature>
<dbReference type="WBParaSite" id="Gr19_v10_g14659.t1">
    <property type="protein sequence ID" value="Gr19_v10_g14659.t1"/>
    <property type="gene ID" value="Gr19_v10_g14659"/>
</dbReference>
<accession>A0A914H800</accession>